<dbReference type="SUPFAM" id="SSF103473">
    <property type="entry name" value="MFS general substrate transporter"/>
    <property type="match status" value="1"/>
</dbReference>
<sequence>MPRSPRHATMLAQAAALAWGLQFAFLTPTLALLLTDLLGATAAQVGLVLALYNASGFVASLIVPAWADRRHEYLTPMVVCGILTLALAVALALAGTIPIAAIALIVLGGPAGTGASLFFAHLRAAGWGRSAVMGARAMISVAWVAGPPLAMLLAGTFGTRSILVALVVIAIAGIVLIVAMRRGGTDPGTAAVQADQQSTPLSRVRITGVLAAFVALQATNAAITSVMTLFAVDDLGLNPIWGGIALGVAALAEIPALFLLGRLSTRFGPVALLIVGSTVGIAFYAVMAVVHDPVTLVLAQLLNAWFFATVAGVGLTWFQDIIPRPGLASGLFTNTRRIGSILAGGLIALAGTSAGYSGTFVACAAVTATALVLIVAVGLRRAPGRDGVPGEPATG</sequence>
<proteinExistence type="inferred from homology"/>
<evidence type="ECO:0000256" key="4">
    <source>
        <dbReference type="ARBA" id="ARBA00022475"/>
    </source>
</evidence>
<evidence type="ECO:0000256" key="6">
    <source>
        <dbReference type="ARBA" id="ARBA00022692"/>
    </source>
</evidence>
<dbReference type="Pfam" id="PF07690">
    <property type="entry name" value="MFS_1"/>
    <property type="match status" value="1"/>
</dbReference>
<evidence type="ECO:0000256" key="7">
    <source>
        <dbReference type="ARBA" id="ARBA00022989"/>
    </source>
</evidence>
<evidence type="ECO:0000256" key="8">
    <source>
        <dbReference type="ARBA" id="ARBA00023136"/>
    </source>
</evidence>
<name>A0ABW7Q9D2_9MICO</name>
<evidence type="ECO:0000256" key="3">
    <source>
        <dbReference type="ARBA" id="ARBA00022448"/>
    </source>
</evidence>
<dbReference type="Gene3D" id="1.20.1250.20">
    <property type="entry name" value="MFS general substrate transporter like domains"/>
    <property type="match status" value="2"/>
</dbReference>
<dbReference type="PANTHER" id="PTHR23535:SF2">
    <property type="entry name" value="SUGAR EFFLUX TRANSPORTER A-RELATED"/>
    <property type="match status" value="1"/>
</dbReference>
<evidence type="ECO:0000256" key="9">
    <source>
        <dbReference type="SAM" id="Phobius"/>
    </source>
</evidence>
<keyword evidence="5" id="KW-0762">Sugar transport</keyword>
<dbReference type="InterPro" id="IPR011701">
    <property type="entry name" value="MFS"/>
</dbReference>
<feature type="transmembrane region" description="Helical" evidence="9">
    <location>
        <begin position="209"/>
        <end position="232"/>
    </location>
</feature>
<evidence type="ECO:0000256" key="5">
    <source>
        <dbReference type="ARBA" id="ARBA00022597"/>
    </source>
</evidence>
<dbReference type="RefSeq" id="WP_397556920.1">
    <property type="nucleotide sequence ID" value="NZ_JBIQWL010000004.1"/>
</dbReference>
<keyword evidence="8 9" id="KW-0472">Membrane</keyword>
<dbReference type="Proteomes" id="UP001610861">
    <property type="component" value="Unassembled WGS sequence"/>
</dbReference>
<comment type="subcellular location">
    <subcellularLocation>
        <location evidence="1">Cell membrane</location>
        <topology evidence="1">Multi-pass membrane protein</topology>
    </subcellularLocation>
</comment>
<comment type="similarity">
    <text evidence="2">Belongs to the major facilitator superfamily. Set transporter family.</text>
</comment>
<feature type="domain" description="Major facilitator superfamily (MFS) profile" evidence="10">
    <location>
        <begin position="8"/>
        <end position="382"/>
    </location>
</feature>
<feature type="transmembrane region" description="Helical" evidence="9">
    <location>
        <begin position="161"/>
        <end position="179"/>
    </location>
</feature>
<dbReference type="EMBL" id="JBIQWL010000004">
    <property type="protein sequence ID" value="MFH8251479.1"/>
    <property type="molecule type" value="Genomic_DNA"/>
</dbReference>
<feature type="transmembrane region" description="Helical" evidence="9">
    <location>
        <begin position="41"/>
        <end position="66"/>
    </location>
</feature>
<gene>
    <name evidence="11" type="ORF">ACH3VR_13990</name>
</gene>
<evidence type="ECO:0000259" key="10">
    <source>
        <dbReference type="PROSITE" id="PS50850"/>
    </source>
</evidence>
<feature type="transmembrane region" description="Helical" evidence="9">
    <location>
        <begin position="296"/>
        <end position="318"/>
    </location>
</feature>
<organism evidence="11 12">
    <name type="scientific">Microbacterium alkaliflavum</name>
    <dbReference type="NCBI Taxonomy" id="3248839"/>
    <lineage>
        <taxon>Bacteria</taxon>
        <taxon>Bacillati</taxon>
        <taxon>Actinomycetota</taxon>
        <taxon>Actinomycetes</taxon>
        <taxon>Micrococcales</taxon>
        <taxon>Microbacteriaceae</taxon>
        <taxon>Microbacterium</taxon>
    </lineage>
</organism>
<feature type="transmembrane region" description="Helical" evidence="9">
    <location>
        <begin position="360"/>
        <end position="379"/>
    </location>
</feature>
<feature type="transmembrane region" description="Helical" evidence="9">
    <location>
        <begin position="338"/>
        <end position="354"/>
    </location>
</feature>
<feature type="transmembrane region" description="Helical" evidence="9">
    <location>
        <begin position="267"/>
        <end position="290"/>
    </location>
</feature>
<keyword evidence="6 9" id="KW-0812">Transmembrane</keyword>
<dbReference type="PROSITE" id="PS50850">
    <property type="entry name" value="MFS"/>
    <property type="match status" value="1"/>
</dbReference>
<evidence type="ECO:0000256" key="1">
    <source>
        <dbReference type="ARBA" id="ARBA00004651"/>
    </source>
</evidence>
<accession>A0ABW7Q9D2</accession>
<dbReference type="InterPro" id="IPR036259">
    <property type="entry name" value="MFS_trans_sf"/>
</dbReference>
<keyword evidence="12" id="KW-1185">Reference proteome</keyword>
<feature type="transmembrane region" description="Helical" evidence="9">
    <location>
        <begin position="238"/>
        <end position="260"/>
    </location>
</feature>
<keyword evidence="3" id="KW-0813">Transport</keyword>
<evidence type="ECO:0000256" key="2">
    <source>
        <dbReference type="ARBA" id="ARBA00006523"/>
    </source>
</evidence>
<evidence type="ECO:0000313" key="12">
    <source>
        <dbReference type="Proteomes" id="UP001610861"/>
    </source>
</evidence>
<feature type="transmembrane region" description="Helical" evidence="9">
    <location>
        <begin position="73"/>
        <end position="93"/>
    </location>
</feature>
<keyword evidence="7 9" id="KW-1133">Transmembrane helix</keyword>
<keyword evidence="4" id="KW-1003">Cell membrane</keyword>
<reference evidence="11 12" key="1">
    <citation type="submission" date="2024-09" db="EMBL/GenBank/DDBJ databases">
        <authorList>
            <person name="Pan X."/>
        </authorList>
    </citation>
    <scope>NUCLEOTIDE SEQUENCE [LARGE SCALE GENOMIC DNA]</scope>
    <source>
        <strain evidence="11 12">B2969</strain>
    </source>
</reference>
<feature type="transmembrane region" description="Helical" evidence="9">
    <location>
        <begin position="99"/>
        <end position="122"/>
    </location>
</feature>
<feature type="transmembrane region" description="Helical" evidence="9">
    <location>
        <begin position="134"/>
        <end position="155"/>
    </location>
</feature>
<comment type="caution">
    <text evidence="11">The sequence shown here is derived from an EMBL/GenBank/DDBJ whole genome shotgun (WGS) entry which is preliminary data.</text>
</comment>
<protein>
    <submittedName>
        <fullName evidence="11">MFS transporter</fullName>
    </submittedName>
</protein>
<dbReference type="PANTHER" id="PTHR23535">
    <property type="entry name" value="SUGAR EFFLUX TRANSPORTER A-RELATED"/>
    <property type="match status" value="1"/>
</dbReference>
<dbReference type="InterPro" id="IPR020846">
    <property type="entry name" value="MFS_dom"/>
</dbReference>
<evidence type="ECO:0000313" key="11">
    <source>
        <dbReference type="EMBL" id="MFH8251479.1"/>
    </source>
</evidence>